<dbReference type="EMBL" id="BNAW01000053">
    <property type="protein sequence ID" value="GHG42430.1"/>
    <property type="molecule type" value="Genomic_DNA"/>
</dbReference>
<dbReference type="PROSITE" id="PS00301">
    <property type="entry name" value="G_TR_1"/>
    <property type="match status" value="1"/>
</dbReference>
<dbReference type="Gene3D" id="3.30.70.870">
    <property type="entry name" value="Elongation Factor G (Translational Gtpase), domain 3"/>
    <property type="match status" value="1"/>
</dbReference>
<evidence type="ECO:0000256" key="2">
    <source>
        <dbReference type="ARBA" id="ARBA00022917"/>
    </source>
</evidence>
<dbReference type="Pfam" id="PF14492">
    <property type="entry name" value="EFG_III"/>
    <property type="match status" value="1"/>
</dbReference>
<dbReference type="Gene3D" id="2.40.30.10">
    <property type="entry name" value="Translation factors"/>
    <property type="match status" value="1"/>
</dbReference>
<dbReference type="InterPro" id="IPR005517">
    <property type="entry name" value="Transl_elong_EFG/EF2_IV"/>
</dbReference>
<dbReference type="InterPro" id="IPR000795">
    <property type="entry name" value="T_Tr_GTP-bd_dom"/>
</dbReference>
<evidence type="ECO:0000259" key="4">
    <source>
        <dbReference type="PROSITE" id="PS51722"/>
    </source>
</evidence>
<dbReference type="SUPFAM" id="SSF54980">
    <property type="entry name" value="EF-G C-terminal domain-like"/>
    <property type="match status" value="2"/>
</dbReference>
<accession>A0ABQ3KXQ6</accession>
<dbReference type="GO" id="GO:0003746">
    <property type="term" value="F:translation elongation factor activity"/>
    <property type="evidence" value="ECO:0007669"/>
    <property type="project" value="UniProtKB-KW"/>
</dbReference>
<dbReference type="InterPro" id="IPR053905">
    <property type="entry name" value="EF-G-like_DII"/>
</dbReference>
<evidence type="ECO:0000256" key="3">
    <source>
        <dbReference type="ARBA" id="ARBA00023134"/>
    </source>
</evidence>
<dbReference type="PANTHER" id="PTHR43261:SF1">
    <property type="entry name" value="RIBOSOME-RELEASING FACTOR 2, MITOCHONDRIAL"/>
    <property type="match status" value="1"/>
</dbReference>
<evidence type="ECO:0000313" key="5">
    <source>
        <dbReference type="EMBL" id="GHG42430.1"/>
    </source>
</evidence>
<evidence type="ECO:0000313" key="6">
    <source>
        <dbReference type="Proteomes" id="UP000649955"/>
    </source>
</evidence>
<keyword evidence="6" id="KW-1185">Reference proteome</keyword>
<dbReference type="InterPro" id="IPR041095">
    <property type="entry name" value="EFG_II"/>
</dbReference>
<dbReference type="InterPro" id="IPR031157">
    <property type="entry name" value="G_TR_CS"/>
</dbReference>
<dbReference type="Gene3D" id="3.40.50.300">
    <property type="entry name" value="P-loop containing nucleotide triphosphate hydrolases"/>
    <property type="match status" value="1"/>
</dbReference>
<dbReference type="Pfam" id="PF00679">
    <property type="entry name" value="EFG_C"/>
    <property type="match status" value="1"/>
</dbReference>
<dbReference type="PRINTS" id="PR00315">
    <property type="entry name" value="ELONGATNFCT"/>
</dbReference>
<sequence>MRHLEPFLPETSLNIGILAHVDAGKTSLTERLLFDTGAVGALGRVDDGNTQTDTLDIERRRGITISTGVVSFRAGGRTVNVIDTPGHADFVAEVERALGVLDGVVLVVSGPAGVQASTRILWRILRRLRVPTLVFVNKLDQPGVDPAGVLDDLRKKLSPAMVPAGEAARSQVAAGEAYPVFFGSAMTGAGVPELVSGIVDFLPAPEPGSELRATVFKIERGRGGDRIAYARLHGGTLRVRDRVDLFRRNADGSVERSRRRVTAMTLAGAKVTCAGAGDLVRLSGLGDVRVDDRLGSPDGLADAGLFPPPGLVSVVTARSGEEIRLHQALRELCDQDPLLGLRTDRGALSVRTYGEVQIEVLLERLREDFGLVARFAPPAPVHIERPVGVGEAVQFLDRLGPADPVATVGLRVAPGETGSGVRYELAVERGSLPRAFHTAIEQTVYRTAGCGPHGWEVTDCVVTLTHSGFQPPVSTAGDFREATARLLSLAFARARTRVYEPVDRFDLEVPEHVVGAAVVVLAQLEAVCEPPVVDGGLARLSGTLPAAATAAFRRRLPALGQGEAVFAAEPGGYRPWRP</sequence>
<organism evidence="5 6">
    <name type="scientific">Amycolatopsis bullii</name>
    <dbReference type="NCBI Taxonomy" id="941987"/>
    <lineage>
        <taxon>Bacteria</taxon>
        <taxon>Bacillati</taxon>
        <taxon>Actinomycetota</taxon>
        <taxon>Actinomycetes</taxon>
        <taxon>Pseudonocardiales</taxon>
        <taxon>Pseudonocardiaceae</taxon>
        <taxon>Amycolatopsis</taxon>
    </lineage>
</organism>
<dbReference type="InterPro" id="IPR020568">
    <property type="entry name" value="Ribosomal_Su5_D2-typ_SF"/>
</dbReference>
<keyword evidence="5" id="KW-0251">Elongation factor</keyword>
<dbReference type="PANTHER" id="PTHR43261">
    <property type="entry name" value="TRANSLATION ELONGATION FACTOR G-RELATED"/>
    <property type="match status" value="1"/>
</dbReference>
<dbReference type="InterPro" id="IPR000640">
    <property type="entry name" value="EFG_V-like"/>
</dbReference>
<feature type="domain" description="Tr-type G" evidence="4">
    <location>
        <begin position="10"/>
        <end position="206"/>
    </location>
</feature>
<dbReference type="PROSITE" id="PS51722">
    <property type="entry name" value="G_TR_2"/>
    <property type="match status" value="1"/>
</dbReference>
<dbReference type="SUPFAM" id="SSF52540">
    <property type="entry name" value="P-loop containing nucleoside triphosphate hydrolases"/>
    <property type="match status" value="1"/>
</dbReference>
<dbReference type="SMART" id="SM00889">
    <property type="entry name" value="EFG_IV"/>
    <property type="match status" value="1"/>
</dbReference>
<dbReference type="InterPro" id="IPR035647">
    <property type="entry name" value="EFG_III/V"/>
</dbReference>
<keyword evidence="3" id="KW-0342">GTP-binding</keyword>
<dbReference type="SUPFAM" id="SSF54211">
    <property type="entry name" value="Ribosomal protein S5 domain 2-like"/>
    <property type="match status" value="1"/>
</dbReference>
<name>A0ABQ3KXQ6_9PSEU</name>
<dbReference type="InterPro" id="IPR014721">
    <property type="entry name" value="Ribsml_uS5_D2-typ_fold_subgr"/>
</dbReference>
<dbReference type="SUPFAM" id="SSF50447">
    <property type="entry name" value="Translation proteins"/>
    <property type="match status" value="1"/>
</dbReference>
<dbReference type="Pfam" id="PF00009">
    <property type="entry name" value="GTP_EFTU"/>
    <property type="match status" value="1"/>
</dbReference>
<dbReference type="Proteomes" id="UP000649955">
    <property type="component" value="Unassembled WGS sequence"/>
</dbReference>
<gene>
    <name evidence="5" type="ORF">GCM10017567_75340</name>
</gene>
<reference evidence="6" key="1">
    <citation type="journal article" date="2019" name="Int. J. Syst. Evol. Microbiol.">
        <title>The Global Catalogue of Microorganisms (GCM) 10K type strain sequencing project: providing services to taxonomists for standard genome sequencing and annotation.</title>
        <authorList>
            <consortium name="The Broad Institute Genomics Platform"/>
            <consortium name="The Broad Institute Genome Sequencing Center for Infectious Disease"/>
            <person name="Wu L."/>
            <person name="Ma J."/>
        </authorList>
    </citation>
    <scope>NUCLEOTIDE SEQUENCE [LARGE SCALE GENOMIC DNA]</scope>
    <source>
        <strain evidence="6">CGMCC 4.7680</strain>
    </source>
</reference>
<dbReference type="InterPro" id="IPR009000">
    <property type="entry name" value="Transl_B-barrel_sf"/>
</dbReference>
<dbReference type="InterPro" id="IPR027417">
    <property type="entry name" value="P-loop_NTPase"/>
</dbReference>
<protein>
    <submittedName>
        <fullName evidence="5">Elongation factor G</fullName>
    </submittedName>
</protein>
<dbReference type="Pfam" id="PF03764">
    <property type="entry name" value="EFG_IV"/>
    <property type="match status" value="1"/>
</dbReference>
<keyword evidence="2" id="KW-0648">Protein biosynthesis</keyword>
<dbReference type="Gene3D" id="3.30.230.10">
    <property type="match status" value="1"/>
</dbReference>
<dbReference type="Pfam" id="PF22042">
    <property type="entry name" value="EF-G_D2"/>
    <property type="match status" value="1"/>
</dbReference>
<comment type="caution">
    <text evidence="5">The sequence shown here is derived from an EMBL/GenBank/DDBJ whole genome shotgun (WGS) entry which is preliminary data.</text>
</comment>
<evidence type="ECO:0000256" key="1">
    <source>
        <dbReference type="ARBA" id="ARBA00022741"/>
    </source>
</evidence>
<proteinExistence type="predicted"/>
<keyword evidence="1" id="KW-0547">Nucleotide-binding</keyword>
<dbReference type="InterPro" id="IPR005225">
    <property type="entry name" value="Small_GTP-bd"/>
</dbReference>
<dbReference type="NCBIfam" id="TIGR00231">
    <property type="entry name" value="small_GTP"/>
    <property type="match status" value="1"/>
</dbReference>